<feature type="transmembrane region" description="Helical" evidence="11">
    <location>
        <begin position="6"/>
        <end position="30"/>
    </location>
</feature>
<dbReference type="PROSITE" id="PS51846">
    <property type="entry name" value="CNNM"/>
    <property type="match status" value="1"/>
</dbReference>
<evidence type="ECO:0000256" key="11">
    <source>
        <dbReference type="SAM" id="Phobius"/>
    </source>
</evidence>
<dbReference type="SUPFAM" id="SSF54631">
    <property type="entry name" value="CBS-domain pair"/>
    <property type="match status" value="1"/>
</dbReference>
<dbReference type="GO" id="GO:0050660">
    <property type="term" value="F:flavin adenine dinucleotide binding"/>
    <property type="evidence" value="ECO:0007669"/>
    <property type="project" value="InterPro"/>
</dbReference>
<evidence type="ECO:0000259" key="12">
    <source>
        <dbReference type="PROSITE" id="PS51371"/>
    </source>
</evidence>
<dbReference type="SUPFAM" id="SSF56176">
    <property type="entry name" value="FAD-binding/transporter-associated domain-like"/>
    <property type="match status" value="1"/>
</dbReference>
<dbReference type="CDD" id="cd04590">
    <property type="entry name" value="CBS_pair_CorC_HlyC_assoc"/>
    <property type="match status" value="1"/>
</dbReference>
<keyword evidence="3" id="KW-1003">Cell membrane</keyword>
<keyword evidence="8 10" id="KW-0472">Membrane</keyword>
<dbReference type="InterPro" id="IPR005170">
    <property type="entry name" value="Transptr-assoc_dom"/>
</dbReference>
<dbReference type="Gene3D" id="3.10.580.10">
    <property type="entry name" value="CBS-domain"/>
    <property type="match status" value="1"/>
</dbReference>
<dbReference type="SMART" id="SM01091">
    <property type="entry name" value="CorC_HlyC"/>
    <property type="match status" value="1"/>
</dbReference>
<evidence type="ECO:0000256" key="4">
    <source>
        <dbReference type="ARBA" id="ARBA00022692"/>
    </source>
</evidence>
<accession>A0A377FX78</accession>
<evidence type="ECO:0000313" key="14">
    <source>
        <dbReference type="EMBL" id="STO09431.1"/>
    </source>
</evidence>
<proteinExistence type="inferred from homology"/>
<dbReference type="AlphaFoldDB" id="A0A377FX78"/>
<reference evidence="14 15" key="1">
    <citation type="submission" date="2018-06" db="EMBL/GenBank/DDBJ databases">
        <authorList>
            <consortium name="Pathogen Informatics"/>
            <person name="Doyle S."/>
        </authorList>
    </citation>
    <scope>NUCLEOTIDE SEQUENCE [LARGE SCALE GENOMIC DNA]</scope>
    <source>
        <strain evidence="14 15">NCTC13163</strain>
    </source>
</reference>
<keyword evidence="4 10" id="KW-0812">Transmembrane</keyword>
<organism evidence="14 15">
    <name type="scientific">Exiguobacterium aurantiacum</name>
    <dbReference type="NCBI Taxonomy" id="33987"/>
    <lineage>
        <taxon>Bacteria</taxon>
        <taxon>Bacillati</taxon>
        <taxon>Bacillota</taxon>
        <taxon>Bacilli</taxon>
        <taxon>Bacillales</taxon>
        <taxon>Bacillales Family XII. Incertae Sedis</taxon>
        <taxon>Exiguobacterium</taxon>
    </lineage>
</organism>
<evidence type="ECO:0000256" key="8">
    <source>
        <dbReference type="ARBA" id="ARBA00023136"/>
    </source>
</evidence>
<keyword evidence="6 10" id="KW-1133">Transmembrane helix</keyword>
<evidence type="ECO:0000313" key="15">
    <source>
        <dbReference type="Proteomes" id="UP000254060"/>
    </source>
</evidence>
<evidence type="ECO:0000256" key="7">
    <source>
        <dbReference type="ARBA" id="ARBA00023122"/>
    </source>
</evidence>
<dbReference type="InterPro" id="IPR016169">
    <property type="entry name" value="FAD-bd_PCMH_sub2"/>
</dbReference>
<sequence>MDSPTLLSLFIVALLIFLTAFFVAAEFSIVKVRSARLDQLVLEGNRRAVVAKKVIENLDDSLSASQFGITLAALGLGWIGADQIEGMMEPLVNLLNVSPTVSTVLSFLLAFLLIAFLHVVIGELVPKTLAVHEAEKLTLLVARPLFAFTRLMYPFIRVLNSLARLTLRLFGVQTTAQETAHSEEELKIIMTESFKSGEINENELAYVQNIFSFDERIAKDAMVPRMNMVTIDEEDSIESIIATVQEHQYTRYPVTRDGDRDDVLGFVNAKQLFTAQLTNSDAPFESFIHQLPLVTEFTPLQEAMVKMQNARTMMCLVIDEYGGTAGLLTIEDILEEIVGEIRDEFDRDEQAEITEVAPGHYRLSGLVLTQEIEERFGIEIEDDVDTIGGFVLSQKANARTGERFILQGDHELIVREVDNHRIVFVDLILAHKDEIQNEVD</sequence>
<dbReference type="InterPro" id="IPR002550">
    <property type="entry name" value="CNNM"/>
</dbReference>
<feature type="domain" description="CNNM transmembrane" evidence="13">
    <location>
        <begin position="1"/>
        <end position="203"/>
    </location>
</feature>
<dbReference type="InterPro" id="IPR046342">
    <property type="entry name" value="CBS_dom_sf"/>
</dbReference>
<evidence type="ECO:0000256" key="3">
    <source>
        <dbReference type="ARBA" id="ARBA00022475"/>
    </source>
</evidence>
<comment type="subcellular location">
    <subcellularLocation>
        <location evidence="1">Cell membrane</location>
        <topology evidence="1">Multi-pass membrane protein</topology>
    </subcellularLocation>
</comment>
<evidence type="ECO:0000256" key="9">
    <source>
        <dbReference type="PROSITE-ProRule" id="PRU00703"/>
    </source>
</evidence>
<dbReference type="Pfam" id="PF01595">
    <property type="entry name" value="CNNM"/>
    <property type="match status" value="1"/>
</dbReference>
<keyword evidence="5" id="KW-0677">Repeat</keyword>
<dbReference type="Pfam" id="PF00571">
    <property type="entry name" value="CBS"/>
    <property type="match status" value="2"/>
</dbReference>
<dbReference type="InterPro" id="IPR036318">
    <property type="entry name" value="FAD-bd_PCMH-like_sf"/>
</dbReference>
<evidence type="ECO:0000256" key="10">
    <source>
        <dbReference type="PROSITE-ProRule" id="PRU01193"/>
    </source>
</evidence>
<dbReference type="EMBL" id="UGGP01000001">
    <property type="protein sequence ID" value="STO09431.1"/>
    <property type="molecule type" value="Genomic_DNA"/>
</dbReference>
<name>A0A377FX78_9BACL</name>
<dbReference type="PROSITE" id="PS51371">
    <property type="entry name" value="CBS"/>
    <property type="match status" value="2"/>
</dbReference>
<protein>
    <submittedName>
        <fullName evidence="14">Mg2+ and Co2+ transporter CorB</fullName>
    </submittedName>
</protein>
<evidence type="ECO:0000256" key="2">
    <source>
        <dbReference type="ARBA" id="ARBA00006337"/>
    </source>
</evidence>
<dbReference type="GO" id="GO:0005886">
    <property type="term" value="C:plasma membrane"/>
    <property type="evidence" value="ECO:0007669"/>
    <property type="project" value="UniProtKB-SubCell"/>
</dbReference>
<keyword evidence="7 9" id="KW-0129">CBS domain</keyword>
<evidence type="ECO:0000256" key="5">
    <source>
        <dbReference type="ARBA" id="ARBA00022737"/>
    </source>
</evidence>
<dbReference type="InterPro" id="IPR000644">
    <property type="entry name" value="CBS_dom"/>
</dbReference>
<evidence type="ECO:0000256" key="6">
    <source>
        <dbReference type="ARBA" id="ARBA00022989"/>
    </source>
</evidence>
<feature type="domain" description="CBS" evidence="12">
    <location>
        <begin position="222"/>
        <end position="282"/>
    </location>
</feature>
<evidence type="ECO:0000259" key="13">
    <source>
        <dbReference type="PROSITE" id="PS51846"/>
    </source>
</evidence>
<evidence type="ECO:0000256" key="1">
    <source>
        <dbReference type="ARBA" id="ARBA00004651"/>
    </source>
</evidence>
<feature type="domain" description="CBS" evidence="12">
    <location>
        <begin position="287"/>
        <end position="344"/>
    </location>
</feature>
<comment type="similarity">
    <text evidence="2">Belongs to the UPF0053 family.</text>
</comment>
<dbReference type="Proteomes" id="UP000254060">
    <property type="component" value="Unassembled WGS sequence"/>
</dbReference>
<gene>
    <name evidence="14" type="ORF">NCTC13163_02868</name>
</gene>
<dbReference type="STRING" id="1397694.GCA_000702585_00290"/>
<dbReference type="InterPro" id="IPR051676">
    <property type="entry name" value="UPF0053_domain"/>
</dbReference>
<feature type="transmembrane region" description="Helical" evidence="11">
    <location>
        <begin position="62"/>
        <end position="81"/>
    </location>
</feature>
<dbReference type="PANTHER" id="PTHR43099">
    <property type="entry name" value="UPF0053 PROTEIN YRKA"/>
    <property type="match status" value="1"/>
</dbReference>
<feature type="transmembrane region" description="Helical" evidence="11">
    <location>
        <begin position="101"/>
        <end position="125"/>
    </location>
</feature>
<dbReference type="InterPro" id="IPR044751">
    <property type="entry name" value="Ion_transp-like_CBS"/>
</dbReference>
<dbReference type="Pfam" id="PF03471">
    <property type="entry name" value="CorC_HlyC"/>
    <property type="match status" value="1"/>
</dbReference>
<dbReference type="Gene3D" id="3.30.465.10">
    <property type="match status" value="1"/>
</dbReference>
<dbReference type="PANTHER" id="PTHR43099:SF2">
    <property type="entry name" value="UPF0053 PROTEIN YRKA"/>
    <property type="match status" value="1"/>
</dbReference>
<dbReference type="RefSeq" id="WP_024370905.1">
    <property type="nucleotide sequence ID" value="NZ_UGGP01000001.1"/>
</dbReference>